<gene>
    <name evidence="2" type="ORF">N868_13265</name>
</gene>
<protein>
    <submittedName>
        <fullName evidence="2">Chromosome partitioning protein</fullName>
    </submittedName>
</protein>
<comment type="caution">
    <text evidence="2">The sequence shown here is derived from an EMBL/GenBank/DDBJ whole genome shotgun (WGS) entry which is preliminary data.</text>
</comment>
<reference evidence="2 3" key="2">
    <citation type="journal article" date="2015" name="Stand. Genomic Sci.">
        <title>Draft genome sequence of Cellulomonas carbonis T26(T) and comparative analysis of six Cellulomonas genomes.</title>
        <authorList>
            <person name="Zhuang W."/>
            <person name="Zhang S."/>
            <person name="Xia X."/>
            <person name="Wang G."/>
        </authorList>
    </citation>
    <scope>NUCLEOTIDE SEQUENCE [LARGE SCALE GENOMIC DNA]</scope>
    <source>
        <strain evidence="2 3">T26</strain>
    </source>
</reference>
<sequence length="57" mass="6044">MSESLPDSFDPKQPDLPTLAVDPDPEVSGQGQQPAKYSPAAQDDDRVPDQDTGTTTS</sequence>
<organism evidence="2 3">
    <name type="scientific">Cellulomonas carbonis T26</name>
    <dbReference type="NCBI Taxonomy" id="947969"/>
    <lineage>
        <taxon>Bacteria</taxon>
        <taxon>Bacillati</taxon>
        <taxon>Actinomycetota</taxon>
        <taxon>Actinomycetes</taxon>
        <taxon>Micrococcales</taxon>
        <taxon>Cellulomonadaceae</taxon>
        <taxon>Cellulomonas</taxon>
    </lineage>
</organism>
<evidence type="ECO:0000256" key="1">
    <source>
        <dbReference type="SAM" id="MobiDB-lite"/>
    </source>
</evidence>
<dbReference type="EMBL" id="AXCY01000037">
    <property type="protein sequence ID" value="KGM10849.1"/>
    <property type="molecule type" value="Genomic_DNA"/>
</dbReference>
<dbReference type="AlphaFoldDB" id="A0A0A0BUN9"/>
<evidence type="ECO:0000313" key="3">
    <source>
        <dbReference type="Proteomes" id="UP000029839"/>
    </source>
</evidence>
<name>A0A0A0BUN9_9CELL</name>
<accession>A0A0A0BUN9</accession>
<reference evidence="2 3" key="1">
    <citation type="submission" date="2013-08" db="EMBL/GenBank/DDBJ databases">
        <title>Genome sequencing of Cellulomonas carbonis T26.</title>
        <authorList>
            <person name="Chen F."/>
            <person name="Li Y."/>
            <person name="Wang G."/>
        </authorList>
    </citation>
    <scope>NUCLEOTIDE SEQUENCE [LARGE SCALE GENOMIC DNA]</scope>
    <source>
        <strain evidence="2 3">T26</strain>
    </source>
</reference>
<keyword evidence="3" id="KW-1185">Reference proteome</keyword>
<dbReference type="RefSeq" id="WP_229734421.1">
    <property type="nucleotide sequence ID" value="NZ_AXCY01000037.1"/>
</dbReference>
<proteinExistence type="predicted"/>
<evidence type="ECO:0000313" key="2">
    <source>
        <dbReference type="EMBL" id="KGM10849.1"/>
    </source>
</evidence>
<dbReference type="Proteomes" id="UP000029839">
    <property type="component" value="Unassembled WGS sequence"/>
</dbReference>
<feature type="region of interest" description="Disordered" evidence="1">
    <location>
        <begin position="1"/>
        <end position="57"/>
    </location>
</feature>